<dbReference type="Proteomes" id="UP001497535">
    <property type="component" value="Unassembled WGS sequence"/>
</dbReference>
<comment type="caution">
    <text evidence="1">The sequence shown here is derived from an EMBL/GenBank/DDBJ whole genome shotgun (WGS) entry which is preliminary data.</text>
</comment>
<gene>
    <name evidence="1" type="ORF">MENTE1834_LOCUS47919</name>
</gene>
<accession>A0ACB1B692</accession>
<reference evidence="1" key="1">
    <citation type="submission" date="2023-11" db="EMBL/GenBank/DDBJ databases">
        <authorList>
            <person name="Poullet M."/>
        </authorList>
    </citation>
    <scope>NUCLEOTIDE SEQUENCE</scope>
    <source>
        <strain evidence="1">E1834</strain>
    </source>
</reference>
<evidence type="ECO:0000313" key="2">
    <source>
        <dbReference type="Proteomes" id="UP001497535"/>
    </source>
</evidence>
<proteinExistence type="predicted"/>
<sequence length="106" mass="11357">MKLLESKALIFLFVVGLNLLNNSECSFFNFFGNKPKCTEGACPSGSKDVTCKGSTTTKCCPSSDFKSCDKGLGCCPITSSCSNPKDLDTGDKCYGLFNDEARIPSK</sequence>
<protein>
    <submittedName>
        <fullName evidence="1">Uncharacterized protein</fullName>
    </submittedName>
</protein>
<keyword evidence="2" id="KW-1185">Reference proteome</keyword>
<name>A0ACB1B692_MELEN</name>
<dbReference type="EMBL" id="CAVMJV010000208">
    <property type="protein sequence ID" value="CAK5125098.1"/>
    <property type="molecule type" value="Genomic_DNA"/>
</dbReference>
<evidence type="ECO:0000313" key="1">
    <source>
        <dbReference type="EMBL" id="CAK5125098.1"/>
    </source>
</evidence>
<organism evidence="1 2">
    <name type="scientific">Meloidogyne enterolobii</name>
    <name type="common">Root-knot nematode worm</name>
    <name type="synonym">Meloidogyne mayaguensis</name>
    <dbReference type="NCBI Taxonomy" id="390850"/>
    <lineage>
        <taxon>Eukaryota</taxon>
        <taxon>Metazoa</taxon>
        <taxon>Ecdysozoa</taxon>
        <taxon>Nematoda</taxon>
        <taxon>Chromadorea</taxon>
        <taxon>Rhabditida</taxon>
        <taxon>Tylenchina</taxon>
        <taxon>Tylenchomorpha</taxon>
        <taxon>Tylenchoidea</taxon>
        <taxon>Meloidogynidae</taxon>
        <taxon>Meloidogyninae</taxon>
        <taxon>Meloidogyne</taxon>
    </lineage>
</organism>